<comment type="similarity">
    <text evidence="3 10">Belongs to the cytochrome P450 family.</text>
</comment>
<organism evidence="12 13">
    <name type="scientific">Athelia psychrophila</name>
    <dbReference type="NCBI Taxonomy" id="1759441"/>
    <lineage>
        <taxon>Eukaryota</taxon>
        <taxon>Fungi</taxon>
        <taxon>Dikarya</taxon>
        <taxon>Basidiomycota</taxon>
        <taxon>Agaricomycotina</taxon>
        <taxon>Agaricomycetes</taxon>
        <taxon>Agaricomycetidae</taxon>
        <taxon>Atheliales</taxon>
        <taxon>Atheliaceae</taxon>
        <taxon>Athelia</taxon>
    </lineage>
</organism>
<dbReference type="InterPro" id="IPR017972">
    <property type="entry name" value="Cyt_P450_CS"/>
</dbReference>
<keyword evidence="5 9" id="KW-0479">Metal-binding</keyword>
<dbReference type="Proteomes" id="UP000076532">
    <property type="component" value="Unassembled WGS sequence"/>
</dbReference>
<comment type="cofactor">
    <cofactor evidence="1 9">
        <name>heme</name>
        <dbReference type="ChEBI" id="CHEBI:30413"/>
    </cofactor>
</comment>
<evidence type="ECO:0000313" key="12">
    <source>
        <dbReference type="EMBL" id="KZP12289.1"/>
    </source>
</evidence>
<dbReference type="Pfam" id="PF00067">
    <property type="entry name" value="p450"/>
    <property type="match status" value="1"/>
</dbReference>
<evidence type="ECO:0000256" key="6">
    <source>
        <dbReference type="ARBA" id="ARBA00023002"/>
    </source>
</evidence>
<keyword evidence="4 9" id="KW-0349">Heme</keyword>
<dbReference type="SUPFAM" id="SSF48264">
    <property type="entry name" value="Cytochrome P450"/>
    <property type="match status" value="1"/>
</dbReference>
<evidence type="ECO:0000313" key="13">
    <source>
        <dbReference type="Proteomes" id="UP000076532"/>
    </source>
</evidence>
<evidence type="ECO:0000256" key="1">
    <source>
        <dbReference type="ARBA" id="ARBA00001971"/>
    </source>
</evidence>
<evidence type="ECO:0000256" key="4">
    <source>
        <dbReference type="ARBA" id="ARBA00022617"/>
    </source>
</evidence>
<keyword evidence="11" id="KW-0732">Signal</keyword>
<dbReference type="CDD" id="cd11065">
    <property type="entry name" value="CYP64-like"/>
    <property type="match status" value="1"/>
</dbReference>
<feature type="chain" id="PRO_5007871043" evidence="11">
    <location>
        <begin position="22"/>
        <end position="502"/>
    </location>
</feature>
<sequence>MSSSYAGVALLVTLLAGCVHWNNRRYRRVPPGPPGLPLIGNLLDLPTTCEWAQYRNWSREYQSDIIHLNVCGTRIIVLNSLKAVVDLLDKRSAIYSSRIRMPMFNELMGYGWSFITMPNNDLWKGYRRQFREEFDGEAIRKYHPAIVHSTHEMLRHIVDAPELWAEHICHMVGASILDVTYGIQVQASNDPFIARAELVLASTIEVLQPGAFLVDAMPILKYVPAWIPGAGFQVKARNWRAMGVEMLEAPFAAMKQSIADGVARPSFCQSRLDNGDDEDLVKKCAGSIYGAGSDTLSSVLTTFILAMTKFPHMQSRAHAELDAIIGTGTLPTLANQHSLPYLAAIIKECLRWGLLAPFAVPHMLTRDDEYEGMFLPGGSLIIPNSWAIANDEVAYPEPAKFDPERYLRDGKLDEDVLAPEVFAFGYGRRICPGRTMASGSAWLAVASLLAAFNIEKAVDENGVPVDPPVQFSPGAIRRPEPFQCKLVPRSDEMREIVLATRD</sequence>
<evidence type="ECO:0000256" key="7">
    <source>
        <dbReference type="ARBA" id="ARBA00023004"/>
    </source>
</evidence>
<dbReference type="PANTHER" id="PTHR46300">
    <property type="entry name" value="P450, PUTATIVE (EUROFUNG)-RELATED-RELATED"/>
    <property type="match status" value="1"/>
</dbReference>
<evidence type="ECO:0000256" key="11">
    <source>
        <dbReference type="SAM" id="SignalP"/>
    </source>
</evidence>
<dbReference type="GO" id="GO:0004497">
    <property type="term" value="F:monooxygenase activity"/>
    <property type="evidence" value="ECO:0007669"/>
    <property type="project" value="UniProtKB-KW"/>
</dbReference>
<dbReference type="Gene3D" id="1.10.630.10">
    <property type="entry name" value="Cytochrome P450"/>
    <property type="match status" value="1"/>
</dbReference>
<dbReference type="GO" id="GO:0016705">
    <property type="term" value="F:oxidoreductase activity, acting on paired donors, with incorporation or reduction of molecular oxygen"/>
    <property type="evidence" value="ECO:0007669"/>
    <property type="project" value="InterPro"/>
</dbReference>
<feature type="signal peptide" evidence="11">
    <location>
        <begin position="1"/>
        <end position="21"/>
    </location>
</feature>
<protein>
    <submittedName>
        <fullName evidence="12">Cytochrome P450</fullName>
    </submittedName>
</protein>
<dbReference type="InterPro" id="IPR050364">
    <property type="entry name" value="Cytochrome_P450_fung"/>
</dbReference>
<evidence type="ECO:0000256" key="10">
    <source>
        <dbReference type="RuleBase" id="RU000461"/>
    </source>
</evidence>
<reference evidence="12 13" key="1">
    <citation type="journal article" date="2016" name="Mol. Biol. Evol.">
        <title>Comparative Genomics of Early-Diverging Mushroom-Forming Fungi Provides Insights into the Origins of Lignocellulose Decay Capabilities.</title>
        <authorList>
            <person name="Nagy L.G."/>
            <person name="Riley R."/>
            <person name="Tritt A."/>
            <person name="Adam C."/>
            <person name="Daum C."/>
            <person name="Floudas D."/>
            <person name="Sun H."/>
            <person name="Yadav J.S."/>
            <person name="Pangilinan J."/>
            <person name="Larsson K.H."/>
            <person name="Matsuura K."/>
            <person name="Barry K."/>
            <person name="Labutti K."/>
            <person name="Kuo R."/>
            <person name="Ohm R.A."/>
            <person name="Bhattacharya S.S."/>
            <person name="Shirouzu T."/>
            <person name="Yoshinaga Y."/>
            <person name="Martin F.M."/>
            <person name="Grigoriev I.V."/>
            <person name="Hibbett D.S."/>
        </authorList>
    </citation>
    <scope>NUCLEOTIDE SEQUENCE [LARGE SCALE GENOMIC DNA]</scope>
    <source>
        <strain evidence="12 13">CBS 109695</strain>
    </source>
</reference>
<keyword evidence="8 10" id="KW-0503">Monooxygenase</keyword>
<dbReference type="OrthoDB" id="2789670at2759"/>
<accession>A0A166B581</accession>
<dbReference type="STRING" id="436010.A0A166B581"/>
<evidence type="ECO:0000256" key="2">
    <source>
        <dbReference type="ARBA" id="ARBA00005179"/>
    </source>
</evidence>
<evidence type="ECO:0000256" key="8">
    <source>
        <dbReference type="ARBA" id="ARBA00023033"/>
    </source>
</evidence>
<dbReference type="AlphaFoldDB" id="A0A166B581"/>
<keyword evidence="7 9" id="KW-0408">Iron</keyword>
<dbReference type="InterPro" id="IPR036396">
    <property type="entry name" value="Cyt_P450_sf"/>
</dbReference>
<dbReference type="PANTHER" id="PTHR46300:SF7">
    <property type="entry name" value="P450, PUTATIVE (EUROFUNG)-RELATED"/>
    <property type="match status" value="1"/>
</dbReference>
<keyword evidence="13" id="KW-1185">Reference proteome</keyword>
<dbReference type="PRINTS" id="PR00463">
    <property type="entry name" value="EP450I"/>
</dbReference>
<evidence type="ECO:0000256" key="5">
    <source>
        <dbReference type="ARBA" id="ARBA00022723"/>
    </source>
</evidence>
<keyword evidence="6 10" id="KW-0560">Oxidoreductase</keyword>
<evidence type="ECO:0000256" key="9">
    <source>
        <dbReference type="PIRSR" id="PIRSR602401-1"/>
    </source>
</evidence>
<feature type="binding site" description="axial binding residue" evidence="9">
    <location>
        <position position="431"/>
    </location>
    <ligand>
        <name>heme</name>
        <dbReference type="ChEBI" id="CHEBI:30413"/>
    </ligand>
    <ligandPart>
        <name>Fe</name>
        <dbReference type="ChEBI" id="CHEBI:18248"/>
    </ligandPart>
</feature>
<dbReference type="PROSITE" id="PS00086">
    <property type="entry name" value="CYTOCHROME_P450"/>
    <property type="match status" value="1"/>
</dbReference>
<dbReference type="InterPro" id="IPR002401">
    <property type="entry name" value="Cyt_P450_E_grp-I"/>
</dbReference>
<dbReference type="InterPro" id="IPR001128">
    <property type="entry name" value="Cyt_P450"/>
</dbReference>
<dbReference type="GO" id="GO:0020037">
    <property type="term" value="F:heme binding"/>
    <property type="evidence" value="ECO:0007669"/>
    <property type="project" value="InterPro"/>
</dbReference>
<proteinExistence type="inferred from homology"/>
<gene>
    <name evidence="12" type="ORF">FIBSPDRAFT_1050118</name>
</gene>
<dbReference type="GO" id="GO:0005506">
    <property type="term" value="F:iron ion binding"/>
    <property type="evidence" value="ECO:0007669"/>
    <property type="project" value="InterPro"/>
</dbReference>
<dbReference type="EMBL" id="KV417649">
    <property type="protein sequence ID" value="KZP12289.1"/>
    <property type="molecule type" value="Genomic_DNA"/>
</dbReference>
<evidence type="ECO:0000256" key="3">
    <source>
        <dbReference type="ARBA" id="ARBA00010617"/>
    </source>
</evidence>
<name>A0A166B581_9AGAM</name>
<comment type="pathway">
    <text evidence="2">Secondary metabolite biosynthesis.</text>
</comment>